<feature type="non-terminal residue" evidence="2">
    <location>
        <position position="200"/>
    </location>
</feature>
<evidence type="ECO:0000256" key="1">
    <source>
        <dbReference type="SAM" id="MobiDB-lite"/>
    </source>
</evidence>
<proteinExistence type="predicted"/>
<organism evidence="2 3">
    <name type="scientific">Nonomuraea aridisoli</name>
    <dbReference type="NCBI Taxonomy" id="2070368"/>
    <lineage>
        <taxon>Bacteria</taxon>
        <taxon>Bacillati</taxon>
        <taxon>Actinomycetota</taxon>
        <taxon>Actinomycetes</taxon>
        <taxon>Streptosporangiales</taxon>
        <taxon>Streptosporangiaceae</taxon>
        <taxon>Nonomuraea</taxon>
    </lineage>
</organism>
<sequence>METLTWEGVALATGPGGDAEAAVRQAYREAGLAEPERVAVLASTAAGALAAAWLTGGDELRRTLQASEAETVSALVADPAFQALVGFGDPGRSVRDAVRTRPWERARAAAYAELGAAGWAALWDDTGGRLWPTVDRLVREIRREIAGLGGESVRLVTLDAVLGQHDAPWLSAFDGSHDGDASGGPAASGGDGRGGPVGAG</sequence>
<reference evidence="2 3" key="1">
    <citation type="submission" date="2018-01" db="EMBL/GenBank/DDBJ databases">
        <title>Draft genome sequence of Nonomuraea sp. KC333.</title>
        <authorList>
            <person name="Sahin N."/>
            <person name="Saygin H."/>
            <person name="Ay H."/>
        </authorList>
    </citation>
    <scope>NUCLEOTIDE SEQUENCE [LARGE SCALE GENOMIC DNA]</scope>
    <source>
        <strain evidence="2 3">KC333</strain>
    </source>
</reference>
<feature type="region of interest" description="Disordered" evidence="1">
    <location>
        <begin position="173"/>
        <end position="200"/>
    </location>
</feature>
<evidence type="ECO:0000313" key="3">
    <source>
        <dbReference type="Proteomes" id="UP000249304"/>
    </source>
</evidence>
<dbReference type="Proteomes" id="UP000249304">
    <property type="component" value="Unassembled WGS sequence"/>
</dbReference>
<evidence type="ECO:0000313" key="2">
    <source>
        <dbReference type="EMBL" id="PZG19523.1"/>
    </source>
</evidence>
<protein>
    <submittedName>
        <fullName evidence="2">Uncharacterized protein</fullName>
    </submittedName>
</protein>
<dbReference type="EMBL" id="POUD01000037">
    <property type="protein sequence ID" value="PZG19523.1"/>
    <property type="molecule type" value="Genomic_DNA"/>
</dbReference>
<feature type="compositionally biased region" description="Gly residues" evidence="1">
    <location>
        <begin position="186"/>
        <end position="200"/>
    </location>
</feature>
<comment type="caution">
    <text evidence="2">The sequence shown here is derived from an EMBL/GenBank/DDBJ whole genome shotgun (WGS) entry which is preliminary data.</text>
</comment>
<gene>
    <name evidence="2" type="ORF">C1J01_11790</name>
</gene>
<keyword evidence="3" id="KW-1185">Reference proteome</keyword>
<name>A0A2W2EAB9_9ACTN</name>
<accession>A0A2W2EAB9</accession>
<dbReference type="AlphaFoldDB" id="A0A2W2EAB9"/>